<dbReference type="AlphaFoldDB" id="A0A6C0BJE0"/>
<dbReference type="EMBL" id="MN739169">
    <property type="protein sequence ID" value="QHS92132.1"/>
    <property type="molecule type" value="Genomic_DNA"/>
</dbReference>
<accession>A0A6C0BJE0</accession>
<sequence>MSSSVASPKPRAAKRIFRDILAELRAISFHEAMALQRDAITLRREMKLLYSDRIFRTPLLLRAIQVLESYCDALEEEQQEMNLDEMGAVDAEIDRINHLIMDAEELVEKN</sequence>
<organism evidence="1">
    <name type="scientific">viral metagenome</name>
    <dbReference type="NCBI Taxonomy" id="1070528"/>
    <lineage>
        <taxon>unclassified sequences</taxon>
        <taxon>metagenomes</taxon>
        <taxon>organismal metagenomes</taxon>
    </lineage>
</organism>
<protein>
    <submittedName>
        <fullName evidence="1">Uncharacterized protein</fullName>
    </submittedName>
</protein>
<evidence type="ECO:0000313" key="1">
    <source>
        <dbReference type="EMBL" id="QHS92132.1"/>
    </source>
</evidence>
<reference evidence="1" key="1">
    <citation type="journal article" date="2020" name="Nature">
        <title>Giant virus diversity and host interactions through global metagenomics.</title>
        <authorList>
            <person name="Schulz F."/>
            <person name="Roux S."/>
            <person name="Paez-Espino D."/>
            <person name="Jungbluth S."/>
            <person name="Walsh D.A."/>
            <person name="Denef V.J."/>
            <person name="McMahon K.D."/>
            <person name="Konstantinidis K.T."/>
            <person name="Eloe-Fadrosh E.A."/>
            <person name="Kyrpides N.C."/>
            <person name="Woyke T."/>
        </authorList>
    </citation>
    <scope>NUCLEOTIDE SEQUENCE</scope>
    <source>
        <strain evidence="1">GVMAG-M-3300013285-6</strain>
    </source>
</reference>
<proteinExistence type="predicted"/>
<name>A0A6C0BJE0_9ZZZZ</name>